<feature type="compositionally biased region" description="Basic residues" evidence="1">
    <location>
        <begin position="1"/>
        <end position="12"/>
    </location>
</feature>
<feature type="region of interest" description="Disordered" evidence="1">
    <location>
        <begin position="1"/>
        <end position="21"/>
    </location>
</feature>
<evidence type="ECO:0000313" key="2">
    <source>
        <dbReference type="EMBL" id="SDQ19810.1"/>
    </source>
</evidence>
<name>A0A1H0YXI7_9ACTN</name>
<dbReference type="Proteomes" id="UP000199301">
    <property type="component" value="Unassembled WGS sequence"/>
</dbReference>
<sequence length="112" mass="12121">MARPPVHHRHDHKTPPTSHPTAVLYTPAGGATWLANTIAAHSTDAVAVEWGTPWGVLIDTPGSDRERGEYALAHGGSVDALVLTTTGQLYLYLDPHTREQCPDHRPQDTSVV</sequence>
<protein>
    <submittedName>
        <fullName evidence="2">Uncharacterized protein</fullName>
    </submittedName>
</protein>
<dbReference type="AlphaFoldDB" id="A0A1H0YXI7"/>
<dbReference type="EMBL" id="FNKO01000001">
    <property type="protein sequence ID" value="SDQ19810.1"/>
    <property type="molecule type" value="Genomic_DNA"/>
</dbReference>
<evidence type="ECO:0000313" key="3">
    <source>
        <dbReference type="Proteomes" id="UP000199301"/>
    </source>
</evidence>
<gene>
    <name evidence="2" type="ORF">SAMN04489718_0724</name>
</gene>
<evidence type="ECO:0000256" key="1">
    <source>
        <dbReference type="SAM" id="MobiDB-lite"/>
    </source>
</evidence>
<reference evidence="3" key="1">
    <citation type="submission" date="2016-10" db="EMBL/GenBank/DDBJ databases">
        <authorList>
            <person name="Varghese N."/>
            <person name="Submissions S."/>
        </authorList>
    </citation>
    <scope>NUCLEOTIDE SEQUENCE [LARGE SCALE GENOMIC DNA]</scope>
    <source>
        <strain evidence="3">DSM 45459</strain>
    </source>
</reference>
<accession>A0A1H0YXI7</accession>
<dbReference type="STRING" id="995062.SAMN04489718_0724"/>
<proteinExistence type="predicted"/>
<organism evidence="2 3">
    <name type="scientific">Actinopolyspora saharensis</name>
    <dbReference type="NCBI Taxonomy" id="995062"/>
    <lineage>
        <taxon>Bacteria</taxon>
        <taxon>Bacillati</taxon>
        <taxon>Actinomycetota</taxon>
        <taxon>Actinomycetes</taxon>
        <taxon>Actinopolysporales</taxon>
        <taxon>Actinopolysporaceae</taxon>
        <taxon>Actinopolyspora</taxon>
    </lineage>
</organism>
<keyword evidence="3" id="KW-1185">Reference proteome</keyword>